<comment type="function">
    <text evidence="7">Involved in DNA repair and RecF pathway recombination.</text>
</comment>
<dbReference type="InterPro" id="IPR042242">
    <property type="entry name" value="RecO_C"/>
</dbReference>
<keyword evidence="5 7" id="KW-0234">DNA repair</keyword>
<evidence type="ECO:0000256" key="2">
    <source>
        <dbReference type="ARBA" id="ARBA00021310"/>
    </source>
</evidence>
<dbReference type="SUPFAM" id="SSF50249">
    <property type="entry name" value="Nucleic acid-binding proteins"/>
    <property type="match status" value="1"/>
</dbReference>
<comment type="similarity">
    <text evidence="1 7">Belongs to the RecO family.</text>
</comment>
<dbReference type="SUPFAM" id="SSF57863">
    <property type="entry name" value="ArfGap/RecO-like zinc finger"/>
    <property type="match status" value="1"/>
</dbReference>
<evidence type="ECO:0000256" key="4">
    <source>
        <dbReference type="ARBA" id="ARBA00023172"/>
    </source>
</evidence>
<gene>
    <name evidence="7 9" type="primary">recO</name>
    <name evidence="9" type="ORF">FCN80_09280</name>
</gene>
<dbReference type="NCBIfam" id="TIGR00613">
    <property type="entry name" value="reco"/>
    <property type="match status" value="1"/>
</dbReference>
<dbReference type="PANTHER" id="PTHR33991">
    <property type="entry name" value="DNA REPAIR PROTEIN RECO"/>
    <property type="match status" value="1"/>
</dbReference>
<reference evidence="9 10" key="1">
    <citation type="submission" date="2019-04" db="EMBL/GenBank/DDBJ databases">
        <authorList>
            <person name="Li M."/>
            <person name="Gao C."/>
        </authorList>
    </citation>
    <scope>NUCLEOTIDE SEQUENCE [LARGE SCALE GENOMIC DNA]</scope>
    <source>
        <strain evidence="9 10">BGMRC 2031</strain>
    </source>
</reference>
<name>A0ABY2SMB7_9HYPH</name>
<evidence type="ECO:0000256" key="7">
    <source>
        <dbReference type="HAMAP-Rule" id="MF_00201"/>
    </source>
</evidence>
<dbReference type="Pfam" id="PF11967">
    <property type="entry name" value="RecO_N"/>
    <property type="match status" value="1"/>
</dbReference>
<dbReference type="InterPro" id="IPR022572">
    <property type="entry name" value="DNA_rep/recomb_RecO_N"/>
</dbReference>
<evidence type="ECO:0000313" key="10">
    <source>
        <dbReference type="Proteomes" id="UP000305202"/>
    </source>
</evidence>
<evidence type="ECO:0000259" key="8">
    <source>
        <dbReference type="Pfam" id="PF11967"/>
    </source>
</evidence>
<keyword evidence="4 7" id="KW-0233">DNA recombination</keyword>
<sequence>MEGWQRAFVLHGRPYSETSLLLDFFTENSGRVRILAKGARSRRSALKGVLQPFTPLLIRWSGRGEVKTLRNAEPVSLGLPLSGVMLYSGLYANELLSRVLAHETDDSSLFFDYLHCLQMLAAGNDSPEPALRRFELALLRHLGYGVDFLHCAATGLPVDDDMTYRFREEKGFIASVVIDHYSFTGRELQALARGEFPDADTLRAAKRFTRMALKPYLGGKPLKSRELFSRFVIKKIPGKPLPEDGSAG</sequence>
<evidence type="ECO:0000256" key="6">
    <source>
        <dbReference type="ARBA" id="ARBA00033409"/>
    </source>
</evidence>
<dbReference type="EMBL" id="SZPQ01000010">
    <property type="protein sequence ID" value="TKI06806.1"/>
    <property type="molecule type" value="Genomic_DNA"/>
</dbReference>
<dbReference type="PANTHER" id="PTHR33991:SF1">
    <property type="entry name" value="DNA REPAIR PROTEIN RECO"/>
    <property type="match status" value="1"/>
</dbReference>
<dbReference type="Gene3D" id="2.40.50.140">
    <property type="entry name" value="Nucleic acid-binding proteins"/>
    <property type="match status" value="1"/>
</dbReference>
<evidence type="ECO:0000256" key="1">
    <source>
        <dbReference type="ARBA" id="ARBA00007452"/>
    </source>
</evidence>
<feature type="domain" description="DNA replication/recombination mediator RecO N-terminal" evidence="8">
    <location>
        <begin position="4"/>
        <end position="76"/>
    </location>
</feature>
<organism evidence="9 10">
    <name type="scientific">Martelella alba</name>
    <dbReference type="NCBI Taxonomy" id="2590451"/>
    <lineage>
        <taxon>Bacteria</taxon>
        <taxon>Pseudomonadati</taxon>
        <taxon>Pseudomonadota</taxon>
        <taxon>Alphaproteobacteria</taxon>
        <taxon>Hyphomicrobiales</taxon>
        <taxon>Aurantimonadaceae</taxon>
        <taxon>Martelella</taxon>
    </lineage>
</organism>
<dbReference type="InterPro" id="IPR003717">
    <property type="entry name" value="RecO"/>
</dbReference>
<dbReference type="HAMAP" id="MF_00201">
    <property type="entry name" value="RecO"/>
    <property type="match status" value="1"/>
</dbReference>
<dbReference type="Gene3D" id="1.20.1440.120">
    <property type="entry name" value="Recombination protein O, C-terminal domain"/>
    <property type="match status" value="1"/>
</dbReference>
<keyword evidence="3 7" id="KW-0227">DNA damage</keyword>
<protein>
    <recommendedName>
        <fullName evidence="2 7">DNA repair protein RecO</fullName>
    </recommendedName>
    <alternativeName>
        <fullName evidence="6 7">Recombination protein O</fullName>
    </alternativeName>
</protein>
<accession>A0ABY2SMB7</accession>
<dbReference type="Proteomes" id="UP000305202">
    <property type="component" value="Unassembled WGS sequence"/>
</dbReference>
<proteinExistence type="inferred from homology"/>
<evidence type="ECO:0000256" key="3">
    <source>
        <dbReference type="ARBA" id="ARBA00022763"/>
    </source>
</evidence>
<dbReference type="Pfam" id="PF02565">
    <property type="entry name" value="RecO_C"/>
    <property type="match status" value="1"/>
</dbReference>
<dbReference type="InterPro" id="IPR037278">
    <property type="entry name" value="ARFGAP/RecO"/>
</dbReference>
<comment type="caution">
    <text evidence="9">The sequence shown here is derived from an EMBL/GenBank/DDBJ whole genome shotgun (WGS) entry which is preliminary data.</text>
</comment>
<evidence type="ECO:0000313" key="9">
    <source>
        <dbReference type="EMBL" id="TKI06806.1"/>
    </source>
</evidence>
<evidence type="ECO:0000256" key="5">
    <source>
        <dbReference type="ARBA" id="ARBA00023204"/>
    </source>
</evidence>
<keyword evidence="10" id="KW-1185">Reference proteome</keyword>
<dbReference type="InterPro" id="IPR012340">
    <property type="entry name" value="NA-bd_OB-fold"/>
</dbReference>